<comment type="similarity">
    <text evidence="2">Belongs to the nuclear hormone receptor family.</text>
</comment>
<evidence type="ECO:0000256" key="2">
    <source>
        <dbReference type="ARBA" id="ARBA00005993"/>
    </source>
</evidence>
<evidence type="ECO:0000256" key="9">
    <source>
        <dbReference type="ARBA" id="ARBA00023170"/>
    </source>
</evidence>
<dbReference type="PROSITE" id="PS51030">
    <property type="entry name" value="NUCLEAR_REC_DBD_2"/>
    <property type="match status" value="1"/>
</dbReference>
<dbReference type="GO" id="GO:0008270">
    <property type="term" value="F:zinc ion binding"/>
    <property type="evidence" value="ECO:0007669"/>
    <property type="project" value="UniProtKB-KW"/>
</dbReference>
<reference evidence="15" key="1">
    <citation type="submission" date="2020-10" db="EMBL/GenBank/DDBJ databases">
        <authorList>
            <person name="Kikuchi T."/>
        </authorList>
    </citation>
    <scope>NUCLEOTIDE SEQUENCE</scope>
    <source>
        <strain evidence="15">NKZ352</strain>
    </source>
</reference>
<evidence type="ECO:0000256" key="1">
    <source>
        <dbReference type="ARBA" id="ARBA00004123"/>
    </source>
</evidence>
<keyword evidence="6" id="KW-0805">Transcription regulation</keyword>
<keyword evidence="13" id="KW-0812">Transmembrane</keyword>
<feature type="domain" description="Nuclear receptor" evidence="14">
    <location>
        <begin position="1123"/>
        <end position="1198"/>
    </location>
</feature>
<keyword evidence="11" id="KW-0175">Coiled coil</keyword>
<comment type="caution">
    <text evidence="15">The sequence shown here is derived from an EMBL/GenBank/DDBJ whole genome shotgun (WGS) entry which is preliminary data.</text>
</comment>
<proteinExistence type="inferred from homology"/>
<dbReference type="GO" id="GO:0043565">
    <property type="term" value="F:sequence-specific DNA binding"/>
    <property type="evidence" value="ECO:0007669"/>
    <property type="project" value="InterPro"/>
</dbReference>
<keyword evidence="16" id="KW-1185">Reference proteome</keyword>
<keyword evidence="9" id="KW-0675">Receptor</keyword>
<keyword evidence="3" id="KW-0479">Metal-binding</keyword>
<evidence type="ECO:0000256" key="13">
    <source>
        <dbReference type="SAM" id="Phobius"/>
    </source>
</evidence>
<feature type="compositionally biased region" description="Low complexity" evidence="12">
    <location>
        <begin position="945"/>
        <end position="956"/>
    </location>
</feature>
<dbReference type="InterPro" id="IPR013088">
    <property type="entry name" value="Znf_NHR/GATA"/>
</dbReference>
<evidence type="ECO:0000256" key="11">
    <source>
        <dbReference type="SAM" id="Coils"/>
    </source>
</evidence>
<name>A0A8S1GZM3_9PELO</name>
<dbReference type="Gene3D" id="3.30.50.10">
    <property type="entry name" value="Erythroid Transcription Factor GATA-1, subunit A"/>
    <property type="match status" value="1"/>
</dbReference>
<keyword evidence="13" id="KW-0472">Membrane</keyword>
<feature type="region of interest" description="Disordered" evidence="12">
    <location>
        <begin position="526"/>
        <end position="548"/>
    </location>
</feature>
<dbReference type="GO" id="GO:0005634">
    <property type="term" value="C:nucleus"/>
    <property type="evidence" value="ECO:0007669"/>
    <property type="project" value="UniProtKB-SubCell"/>
</dbReference>
<dbReference type="InterPro" id="IPR001628">
    <property type="entry name" value="Znf_hrmn_rcpt"/>
</dbReference>
<keyword evidence="4" id="KW-0863">Zinc-finger</keyword>
<feature type="region of interest" description="Disordered" evidence="12">
    <location>
        <begin position="430"/>
        <end position="451"/>
    </location>
</feature>
<feature type="compositionally biased region" description="Basic residues" evidence="12">
    <location>
        <begin position="247"/>
        <end position="260"/>
    </location>
</feature>
<dbReference type="FunFam" id="3.30.50.10:FF:000030">
    <property type="entry name" value="Nuclear Hormone Receptor family"/>
    <property type="match status" value="1"/>
</dbReference>
<evidence type="ECO:0000256" key="6">
    <source>
        <dbReference type="ARBA" id="ARBA00023015"/>
    </source>
</evidence>
<feature type="compositionally biased region" description="Basic and acidic residues" evidence="12">
    <location>
        <begin position="892"/>
        <end position="901"/>
    </location>
</feature>
<evidence type="ECO:0000256" key="8">
    <source>
        <dbReference type="ARBA" id="ARBA00023163"/>
    </source>
</evidence>
<feature type="region of interest" description="Disordered" evidence="12">
    <location>
        <begin position="945"/>
        <end position="995"/>
    </location>
</feature>
<feature type="transmembrane region" description="Helical" evidence="13">
    <location>
        <begin position="35"/>
        <end position="60"/>
    </location>
</feature>
<feature type="transmembrane region" description="Helical" evidence="13">
    <location>
        <begin position="696"/>
        <end position="719"/>
    </location>
</feature>
<evidence type="ECO:0000256" key="3">
    <source>
        <dbReference type="ARBA" id="ARBA00022723"/>
    </source>
</evidence>
<dbReference type="OrthoDB" id="5859334at2759"/>
<evidence type="ECO:0000256" key="10">
    <source>
        <dbReference type="ARBA" id="ARBA00023242"/>
    </source>
</evidence>
<dbReference type="GO" id="GO:0003700">
    <property type="term" value="F:DNA-binding transcription factor activity"/>
    <property type="evidence" value="ECO:0007669"/>
    <property type="project" value="InterPro"/>
</dbReference>
<feature type="region of interest" description="Disordered" evidence="12">
    <location>
        <begin position="884"/>
        <end position="932"/>
    </location>
</feature>
<feature type="compositionally biased region" description="Low complexity" evidence="12">
    <location>
        <begin position="913"/>
        <end position="932"/>
    </location>
</feature>
<gene>
    <name evidence="15" type="ORF">CAUJ_LOCUS2419</name>
</gene>
<dbReference type="PANTHER" id="PTHR48092">
    <property type="entry name" value="KNIRPS-RELATED PROTEIN-RELATED"/>
    <property type="match status" value="1"/>
</dbReference>
<evidence type="ECO:0000313" key="16">
    <source>
        <dbReference type="Proteomes" id="UP000835052"/>
    </source>
</evidence>
<dbReference type="SUPFAM" id="SSF57716">
    <property type="entry name" value="Glucocorticoid receptor-like (DNA-binding domain)"/>
    <property type="match status" value="1"/>
</dbReference>
<evidence type="ECO:0000313" key="15">
    <source>
        <dbReference type="EMBL" id="CAD6186500.1"/>
    </source>
</evidence>
<protein>
    <recommendedName>
        <fullName evidence="14">Nuclear receptor domain-containing protein</fullName>
    </recommendedName>
</protein>
<dbReference type="SMART" id="SM00399">
    <property type="entry name" value="ZnF_C4"/>
    <property type="match status" value="1"/>
</dbReference>
<dbReference type="PRINTS" id="PR00047">
    <property type="entry name" value="STROIDFINGER"/>
</dbReference>
<dbReference type="PROSITE" id="PS00031">
    <property type="entry name" value="NUCLEAR_REC_DBD_1"/>
    <property type="match status" value="1"/>
</dbReference>
<feature type="region of interest" description="Disordered" evidence="12">
    <location>
        <begin position="244"/>
        <end position="303"/>
    </location>
</feature>
<evidence type="ECO:0000259" key="14">
    <source>
        <dbReference type="PROSITE" id="PS51030"/>
    </source>
</evidence>
<evidence type="ECO:0000256" key="5">
    <source>
        <dbReference type="ARBA" id="ARBA00022833"/>
    </source>
</evidence>
<feature type="compositionally biased region" description="Basic residues" evidence="12">
    <location>
        <begin position="281"/>
        <end position="294"/>
    </location>
</feature>
<organism evidence="15 16">
    <name type="scientific">Caenorhabditis auriculariae</name>
    <dbReference type="NCBI Taxonomy" id="2777116"/>
    <lineage>
        <taxon>Eukaryota</taxon>
        <taxon>Metazoa</taxon>
        <taxon>Ecdysozoa</taxon>
        <taxon>Nematoda</taxon>
        <taxon>Chromadorea</taxon>
        <taxon>Rhabditida</taxon>
        <taxon>Rhabditina</taxon>
        <taxon>Rhabditomorpha</taxon>
        <taxon>Rhabditoidea</taxon>
        <taxon>Rhabditidae</taxon>
        <taxon>Peloderinae</taxon>
        <taxon>Caenorhabditis</taxon>
    </lineage>
</organism>
<feature type="coiled-coil region" evidence="11">
    <location>
        <begin position="1201"/>
        <end position="1228"/>
    </location>
</feature>
<accession>A0A8S1GZM3</accession>
<keyword evidence="13" id="KW-1133">Transmembrane helix</keyword>
<dbReference type="EMBL" id="CAJGYM010000004">
    <property type="protein sequence ID" value="CAD6186500.1"/>
    <property type="molecule type" value="Genomic_DNA"/>
</dbReference>
<feature type="compositionally biased region" description="Polar residues" evidence="12">
    <location>
        <begin position="902"/>
        <end position="912"/>
    </location>
</feature>
<comment type="subcellular location">
    <subcellularLocation>
        <location evidence="1">Nucleus</location>
    </subcellularLocation>
</comment>
<feature type="transmembrane region" description="Helical" evidence="13">
    <location>
        <begin position="656"/>
        <end position="684"/>
    </location>
</feature>
<evidence type="ECO:0000256" key="7">
    <source>
        <dbReference type="ARBA" id="ARBA00023125"/>
    </source>
</evidence>
<keyword evidence="5" id="KW-0862">Zinc</keyword>
<evidence type="ECO:0000256" key="12">
    <source>
        <dbReference type="SAM" id="MobiDB-lite"/>
    </source>
</evidence>
<evidence type="ECO:0000256" key="4">
    <source>
        <dbReference type="ARBA" id="ARBA00022771"/>
    </source>
</evidence>
<keyword evidence="7" id="KW-0238">DNA-binding</keyword>
<dbReference type="Pfam" id="PF00105">
    <property type="entry name" value="zf-C4"/>
    <property type="match status" value="1"/>
</dbReference>
<sequence>MTNMDLPTTPIGKQQVIDLRAGAILRENSRKSNQYLGCPVGVLLILVVMLKSAIIGAWIIREYSHFDFVCNSLDQNSLIRVKRWTPFNSNSEALDPRTFAKDDNELENELRTGEEIIKKAKKRPVLGGSRRGASSSNTYELGPIGANLRVSPEAVEEDDDMTPSTVVTLTNTQLIPLKGNDHGTVKMKTIRNRVEKIGSDEEQFIEINIADAPRIYVSKIKSRNGGDDQEDEFDLLKDLITDQDDKKKKRKKGKGLKKAKKLEEEKQKSLNNTENLENAKKEKKLKGKGKKSKKNNSTGDDVTEMTKAPRHLFTGAGYNAPTTSRPHQSSWINGVVDPDDPLFSNQGSIRGYPMKTASQKPAVPSSVELKISNTTRIMWEMDELNFTTFMSPVTTETTRTVVEEVEIKKIPSRPTMGSVFADPNPQATQLAPKNEPKPPVPIFGNPESNPESVRTEIVQKETEPRKMLPVEAAKAATTTARVWLPPKNPDHHFEETDELNEQRTRYEVRFEKSAWAKAQLPINRWFAPPAGSATSKGQPGTDLPNGKSEEQVLEPVNPAFLGNRFGSATESSPFFVDDADTVKVSVKDLPVIANVPQQPPAHDPEHFEAELSRFTSSAACFSRIAFDVWCCVTLLATVPTILGVCRPVWSLFIVQIVCDVACLVVGFVISFTLALLSIIVYFMVDEMTSDALFQLLFISFSIAVALFLYSTIVVVGFRCCNRLVRNYRKDGNDNFAPQSADERQEHGARSVVDPVVTWRELGTPPKLRPPSCATIPSPHSYLILYSHKMQQPPPQPPTELPGLALQRQIPPPTAINSQQQFPGMFQPFNNGFFPPPEVAFPSPSPILMAQALLNAAAIIQQQQQQAQHQQQQQQIFNGFQQLAVPPPVQHLPPHDDRDSGTESRCASMTPSNASPALSRSPSHSSRSSSFSHQLKPYNITQLLQQRQLAQQGSPQLSRQDFPPPPSLGFPKNDPAPHLPEVAQHPPVEPMQVDVDPASRGTATPMIDVTTDAQTPQKETTSSAFVPIPQTPQTFNSYPHSIPQTPTTLQSKPPGFFTPTMGQQFQHQMMMNNAMTPQGRYNTIAPPVPMPNQSAEQFHQQIKDYYAQFTMPVNPDPSLRLGGRDVCTVCNDNASGYHYGVMSCEGCKGFFRRSVQKNMTYQCHKSSACKVDRISRNRCQACRYEKCVKAGMNKDQVRLQDKKNRRKGVDEKENELDETKKDVSRIQEVATAYREAFPDGYIVESLKAALSRVHYFITKVPEFESFDSVEMARRAEAALRGVMLLRSAFSADPCECIKPLEPRFDEVVMKLRSNVKELKLEELSLLSAIYISQANSNGEDDETFHQMSRSLRACVATHPLDQNSYEKLVFKLGLIH</sequence>
<dbReference type="CDD" id="cd06916">
    <property type="entry name" value="NR_DBD_like"/>
    <property type="match status" value="1"/>
</dbReference>
<dbReference type="InterPro" id="IPR050200">
    <property type="entry name" value="Nuclear_hormone_rcpt_NR3"/>
</dbReference>
<keyword evidence="10" id="KW-0539">Nucleus</keyword>
<keyword evidence="8" id="KW-0804">Transcription</keyword>
<dbReference type="Proteomes" id="UP000835052">
    <property type="component" value="Unassembled WGS sequence"/>
</dbReference>